<protein>
    <submittedName>
        <fullName evidence="1">Serine protease</fullName>
    </submittedName>
</protein>
<dbReference type="AlphaFoldDB" id="A0A6S6U1K6"/>
<gene>
    <name evidence="1" type="ORF">HELGO_WM56080</name>
</gene>
<reference evidence="1" key="1">
    <citation type="submission" date="2020-01" db="EMBL/GenBank/DDBJ databases">
        <authorList>
            <person name="Meier V. D."/>
            <person name="Meier V D."/>
        </authorList>
    </citation>
    <scope>NUCLEOTIDE SEQUENCE</scope>
    <source>
        <strain evidence="1">HLG_WM_MAG_01</strain>
    </source>
</reference>
<keyword evidence="1" id="KW-0378">Hydrolase</keyword>
<proteinExistence type="predicted"/>
<sequence>MTTGKNQALKAYDNPLWGISLETKERLQKPFGKDLKFGIVITLKEINRINRIDDFIHNANLKGWLVNQIDVDSRVEIFNKAEEEIVFE</sequence>
<organism evidence="1">
    <name type="scientific">uncultured Sulfurovum sp</name>
    <dbReference type="NCBI Taxonomy" id="269237"/>
    <lineage>
        <taxon>Bacteria</taxon>
        <taxon>Pseudomonadati</taxon>
        <taxon>Campylobacterota</taxon>
        <taxon>Epsilonproteobacteria</taxon>
        <taxon>Campylobacterales</taxon>
        <taxon>Sulfurovaceae</taxon>
        <taxon>Sulfurovum</taxon>
        <taxon>environmental samples</taxon>
    </lineage>
</organism>
<keyword evidence="1" id="KW-0645">Protease</keyword>
<dbReference type="GO" id="GO:0006508">
    <property type="term" value="P:proteolysis"/>
    <property type="evidence" value="ECO:0007669"/>
    <property type="project" value="UniProtKB-KW"/>
</dbReference>
<name>A0A6S6U1K6_9BACT</name>
<dbReference type="EMBL" id="CACVAS010000131">
    <property type="protein sequence ID" value="CAA6825575.1"/>
    <property type="molecule type" value="Genomic_DNA"/>
</dbReference>
<accession>A0A6S6U1K6</accession>
<evidence type="ECO:0000313" key="1">
    <source>
        <dbReference type="EMBL" id="CAA6825575.1"/>
    </source>
</evidence>
<dbReference type="GO" id="GO:0008233">
    <property type="term" value="F:peptidase activity"/>
    <property type="evidence" value="ECO:0007669"/>
    <property type="project" value="UniProtKB-KW"/>
</dbReference>